<evidence type="ECO:0000256" key="5">
    <source>
        <dbReference type="ARBA" id="ARBA00023237"/>
    </source>
</evidence>
<dbReference type="SUPFAM" id="SSF48452">
    <property type="entry name" value="TPR-like"/>
    <property type="match status" value="1"/>
</dbReference>
<keyword evidence="5" id="KW-0998">Cell outer membrane</keyword>
<dbReference type="AlphaFoldDB" id="A0A411DLF7"/>
<reference evidence="8" key="1">
    <citation type="submission" date="2019-01" db="EMBL/GenBank/DDBJ databases">
        <title>Whole Genome Sequencing for Putative Detection of Antimicrobial Resistance and Potential Virulence Factors in Chryseobacterium indologenes isolated from Nile Tilapia in Tanzania.</title>
        <authorList>
            <person name="Mwega E."/>
            <person name="Mutoloki S."/>
            <person name="Mugimba K."/>
            <person name="Colquhoun D."/>
            <person name="Mdegela R."/>
            <person name="Evensen O."/>
            <person name="Wasteson Y."/>
        </authorList>
    </citation>
    <scope>NUCLEOTIDE SEQUENCE [LARGE SCALE GENOMIC DNA]</scope>
    <source>
        <strain evidence="8">StR 01</strain>
    </source>
</reference>
<evidence type="ECO:0000259" key="7">
    <source>
        <dbReference type="Pfam" id="PF14322"/>
    </source>
</evidence>
<proteinExistence type="inferred from homology"/>
<name>A0A411DLF7_CHRID</name>
<evidence type="ECO:0000259" key="6">
    <source>
        <dbReference type="Pfam" id="PF07980"/>
    </source>
</evidence>
<dbReference type="InterPro" id="IPR033985">
    <property type="entry name" value="SusD-like_N"/>
</dbReference>
<dbReference type="Gene3D" id="1.25.40.390">
    <property type="match status" value="1"/>
</dbReference>
<dbReference type="InterPro" id="IPR011990">
    <property type="entry name" value="TPR-like_helical_dom_sf"/>
</dbReference>
<comment type="subcellular location">
    <subcellularLocation>
        <location evidence="1">Cell outer membrane</location>
    </subcellularLocation>
</comment>
<evidence type="ECO:0000256" key="1">
    <source>
        <dbReference type="ARBA" id="ARBA00004442"/>
    </source>
</evidence>
<protein>
    <submittedName>
        <fullName evidence="8">RagB/SusD family nutrient uptake outer membrane protein</fullName>
    </submittedName>
</protein>
<dbReference type="CDD" id="cd08977">
    <property type="entry name" value="SusD"/>
    <property type="match status" value="1"/>
</dbReference>
<sequence>MKKILIPILIISLTACNIDRSPYDSKESDVVLTDATGLKTITLGNYALLKGDADGGGFYNNLYRISEYGGDNVDISGTTSDSFFYYYNYKSIKNNYRTNIIWNSGYKAIIGCNRLISKIAEGKDTETDQLIGENYFLRAYVYFSMVIVFGRPYNQGTGNPGVPLKLSDDVNDLPARATVGEIYNQVVSDLLKAEKLMTLDKDNIYASKEAAQALLSRVYLYMENNDKAIEYADKVINSGKYTLLSKAELPAYATKTPETNKETIFAFKYNKDGDYSDGWYTIGSMYATIQNVGWGEMYASSSYLDLINQNPQDARLKFISPKYSSPAVPVAYWVQKGTSSSGAATYSYQFQKTFQQNGNTYFTMNNINYQVLSEAAPNKTNYYFVNANGGKTYVYLDNDMDKRNGYPKFYVLKCSLQEGVPQLWSPVIVRLAELYLNRAEAYAKKGNTASALADINTIRTRAGIPVYNSVPAGQTILDIVLQERRLEMAFEGHRRYDVFRNKLDLDRQYPGTHLSGSNAFYTVPYTHNRVVEYIPEQQIQIQPNLVQNPD</sequence>
<feature type="domain" description="RagB/SusD" evidence="6">
    <location>
        <begin position="261"/>
        <end position="549"/>
    </location>
</feature>
<accession>A0A411DLF7</accession>
<evidence type="ECO:0000256" key="2">
    <source>
        <dbReference type="ARBA" id="ARBA00006275"/>
    </source>
</evidence>
<evidence type="ECO:0000256" key="3">
    <source>
        <dbReference type="ARBA" id="ARBA00022729"/>
    </source>
</evidence>
<organism evidence="8">
    <name type="scientific">Chryseobacterium indologenes</name>
    <name type="common">Flavobacterium indologenes</name>
    <dbReference type="NCBI Taxonomy" id="253"/>
    <lineage>
        <taxon>Bacteria</taxon>
        <taxon>Pseudomonadati</taxon>
        <taxon>Bacteroidota</taxon>
        <taxon>Flavobacteriia</taxon>
        <taxon>Flavobacteriales</taxon>
        <taxon>Weeksellaceae</taxon>
        <taxon>Chryseobacterium group</taxon>
        <taxon>Chryseobacterium</taxon>
    </lineage>
</organism>
<gene>
    <name evidence="8" type="ORF">EU348_08335</name>
</gene>
<dbReference type="Pfam" id="PF07980">
    <property type="entry name" value="SusD_RagB"/>
    <property type="match status" value="1"/>
</dbReference>
<comment type="similarity">
    <text evidence="2">Belongs to the SusD family.</text>
</comment>
<keyword evidence="3" id="KW-0732">Signal</keyword>
<dbReference type="InterPro" id="IPR012944">
    <property type="entry name" value="SusD_RagB_dom"/>
</dbReference>
<dbReference type="GO" id="GO:0009279">
    <property type="term" value="C:cell outer membrane"/>
    <property type="evidence" value="ECO:0007669"/>
    <property type="project" value="UniProtKB-SubCell"/>
</dbReference>
<keyword evidence="4" id="KW-0472">Membrane</keyword>
<evidence type="ECO:0000313" key="8">
    <source>
        <dbReference type="EMBL" id="QBA21195.1"/>
    </source>
</evidence>
<dbReference type="EMBL" id="CP035532">
    <property type="protein sequence ID" value="QBA21195.1"/>
    <property type="molecule type" value="Genomic_DNA"/>
</dbReference>
<dbReference type="Pfam" id="PF14322">
    <property type="entry name" value="SusD-like_3"/>
    <property type="match status" value="1"/>
</dbReference>
<feature type="domain" description="SusD-like N-terminal" evidence="7">
    <location>
        <begin position="83"/>
        <end position="220"/>
    </location>
</feature>
<evidence type="ECO:0000256" key="4">
    <source>
        <dbReference type="ARBA" id="ARBA00023136"/>
    </source>
</evidence>
<dbReference type="PROSITE" id="PS51257">
    <property type="entry name" value="PROKAR_LIPOPROTEIN"/>
    <property type="match status" value="1"/>
</dbReference>